<dbReference type="AlphaFoldDB" id="A0AAV4TU11"/>
<accession>A0AAV4TU11</accession>
<dbReference type="Proteomes" id="UP001054945">
    <property type="component" value="Unassembled WGS sequence"/>
</dbReference>
<evidence type="ECO:0000313" key="1">
    <source>
        <dbReference type="EMBL" id="GIY47643.1"/>
    </source>
</evidence>
<dbReference type="GO" id="GO:0006623">
    <property type="term" value="P:protein targeting to vacuole"/>
    <property type="evidence" value="ECO:0007669"/>
    <property type="project" value="TreeGrafter"/>
</dbReference>
<dbReference type="EMBL" id="BPLR01011605">
    <property type="protein sequence ID" value="GIY47643.1"/>
    <property type="molecule type" value="Genomic_DNA"/>
</dbReference>
<reference evidence="1 2" key="1">
    <citation type="submission" date="2021-06" db="EMBL/GenBank/DDBJ databases">
        <title>Caerostris extrusa draft genome.</title>
        <authorList>
            <person name="Kono N."/>
            <person name="Arakawa K."/>
        </authorList>
    </citation>
    <scope>NUCLEOTIDE SEQUENCE [LARGE SCALE GENOMIC DNA]</scope>
</reference>
<organism evidence="1 2">
    <name type="scientific">Caerostris extrusa</name>
    <name type="common">Bark spider</name>
    <name type="synonym">Caerostris bankana</name>
    <dbReference type="NCBI Taxonomy" id="172846"/>
    <lineage>
        <taxon>Eukaryota</taxon>
        <taxon>Metazoa</taxon>
        <taxon>Ecdysozoa</taxon>
        <taxon>Arthropoda</taxon>
        <taxon>Chelicerata</taxon>
        <taxon>Arachnida</taxon>
        <taxon>Araneae</taxon>
        <taxon>Araneomorphae</taxon>
        <taxon>Entelegynae</taxon>
        <taxon>Araneoidea</taxon>
        <taxon>Araneidae</taxon>
        <taxon>Caerostris</taxon>
    </lineage>
</organism>
<dbReference type="GO" id="GO:0045053">
    <property type="term" value="P:protein retention in Golgi apparatus"/>
    <property type="evidence" value="ECO:0007669"/>
    <property type="project" value="TreeGrafter"/>
</dbReference>
<proteinExistence type="predicted"/>
<name>A0AAV4TU11_CAEEX</name>
<evidence type="ECO:0000313" key="2">
    <source>
        <dbReference type="Proteomes" id="UP001054945"/>
    </source>
</evidence>
<protein>
    <submittedName>
        <fullName evidence="1">Vacuolar protein sorting-associated protein 13D</fullName>
    </submittedName>
</protein>
<gene>
    <name evidence="1" type="primary">VPS13D</name>
    <name evidence="1" type="ORF">CEXT_730911</name>
</gene>
<sequence length="182" mass="20498">MLEGLAAWILNTYVGEYLENLNTDQLSIGLLQGFVGKIKLQIPVSRLRSEPWVIFIERLFLIAGPISSSEYDEETDEASALSKKLAQLSALEAEIKVPKFVKRDDSDFMWKLLKLQGLSLYWDTKSEILSKLDPKEMMAAMGKHFESPSSTVHEYILSPVNADAHLTRNCSLKPLRSDSHLG</sequence>
<dbReference type="PANTHER" id="PTHR16166:SF141">
    <property type="entry name" value="INTERMEMBRANE LIPID TRANSFER PROTEIN VPS13D"/>
    <property type="match status" value="1"/>
</dbReference>
<comment type="caution">
    <text evidence="1">The sequence shown here is derived from an EMBL/GenBank/DDBJ whole genome shotgun (WGS) entry which is preliminary data.</text>
</comment>
<keyword evidence="2" id="KW-1185">Reference proteome</keyword>
<dbReference type="PANTHER" id="PTHR16166">
    <property type="entry name" value="VACUOLAR PROTEIN SORTING-ASSOCIATED PROTEIN VPS13"/>
    <property type="match status" value="1"/>
</dbReference>
<dbReference type="InterPro" id="IPR026847">
    <property type="entry name" value="VPS13"/>
</dbReference>
<dbReference type="GO" id="GO:0007005">
    <property type="term" value="P:mitochondrion organization"/>
    <property type="evidence" value="ECO:0007669"/>
    <property type="project" value="TreeGrafter"/>
</dbReference>